<keyword evidence="3" id="KW-1185">Reference proteome</keyword>
<protein>
    <submittedName>
        <fullName evidence="2">Uncharacterized protein</fullName>
    </submittedName>
</protein>
<gene>
    <name evidence="2" type="ORF">GCM10022276_04170</name>
</gene>
<evidence type="ECO:0000313" key="2">
    <source>
        <dbReference type="EMBL" id="GAA3888223.1"/>
    </source>
</evidence>
<proteinExistence type="predicted"/>
<name>A0ABP7KUB9_9SPHN</name>
<comment type="caution">
    <text evidence="2">The sequence shown here is derived from an EMBL/GenBank/DDBJ whole genome shotgun (WGS) entry which is preliminary data.</text>
</comment>
<reference evidence="3" key="1">
    <citation type="journal article" date="2019" name="Int. J. Syst. Evol. Microbiol.">
        <title>The Global Catalogue of Microorganisms (GCM) 10K type strain sequencing project: providing services to taxonomists for standard genome sequencing and annotation.</title>
        <authorList>
            <consortium name="The Broad Institute Genomics Platform"/>
            <consortium name="The Broad Institute Genome Sequencing Center for Infectious Disease"/>
            <person name="Wu L."/>
            <person name="Ma J."/>
        </authorList>
    </citation>
    <scope>NUCLEOTIDE SEQUENCE [LARGE SCALE GENOMIC DNA]</scope>
    <source>
        <strain evidence="3">JCM 17543</strain>
    </source>
</reference>
<feature type="region of interest" description="Disordered" evidence="1">
    <location>
        <begin position="1"/>
        <end position="23"/>
    </location>
</feature>
<evidence type="ECO:0000313" key="3">
    <source>
        <dbReference type="Proteomes" id="UP001500827"/>
    </source>
</evidence>
<organism evidence="2 3">
    <name type="scientific">Sphingomonas limnosediminicola</name>
    <dbReference type="NCBI Taxonomy" id="940133"/>
    <lineage>
        <taxon>Bacteria</taxon>
        <taxon>Pseudomonadati</taxon>
        <taxon>Pseudomonadota</taxon>
        <taxon>Alphaproteobacteria</taxon>
        <taxon>Sphingomonadales</taxon>
        <taxon>Sphingomonadaceae</taxon>
        <taxon>Sphingomonas</taxon>
    </lineage>
</organism>
<dbReference type="EMBL" id="BAABBM010000001">
    <property type="protein sequence ID" value="GAA3888223.1"/>
    <property type="molecule type" value="Genomic_DNA"/>
</dbReference>
<sequence length="89" mass="9658">MRGLHTNKIAPLDQVGEPVGGARNGIADGQHWRCALEEFQRGEKTVDDIRGTEGSGSVMDKDRIAFDCSEAVPDRVRALSSAFDQVTDV</sequence>
<dbReference type="Proteomes" id="UP001500827">
    <property type="component" value="Unassembled WGS sequence"/>
</dbReference>
<evidence type="ECO:0000256" key="1">
    <source>
        <dbReference type="SAM" id="MobiDB-lite"/>
    </source>
</evidence>
<accession>A0ABP7KUB9</accession>